<keyword evidence="3" id="KW-1185">Reference proteome</keyword>
<gene>
    <name evidence="2" type="ORF">NOO_LOCUS10952</name>
</gene>
<sequence>CFREFDTNLRYGCKTFDWRPRFFYNQTSSKCEMFWYDASCPKTRKFTNMFYHRGACKRLCQSSDQTTRKLWRQTGVRRIGQISAMLSQPYNSVPLFRDQKLIRMQKIFDDFFVDAHIKPIKSPISVKATLSETSNADQNHTLSIGIVLK</sequence>
<feature type="non-terminal residue" evidence="2">
    <location>
        <position position="1"/>
    </location>
</feature>
<reference evidence="2 3" key="1">
    <citation type="submission" date="2018-08" db="EMBL/GenBank/DDBJ databases">
        <authorList>
            <person name="Laetsch R D."/>
            <person name="Stevens L."/>
            <person name="Kumar S."/>
            <person name="Blaxter L. M."/>
        </authorList>
    </citation>
    <scope>NUCLEOTIDE SEQUENCE [LARGE SCALE GENOMIC DNA]</scope>
</reference>
<dbReference type="AlphaFoldDB" id="A0A3P7K0X8"/>
<feature type="domain" description="BPTI/Kunitz inhibitor" evidence="1">
    <location>
        <begin position="1"/>
        <end position="60"/>
    </location>
</feature>
<dbReference type="SUPFAM" id="SSF57362">
    <property type="entry name" value="BPTI-like"/>
    <property type="match status" value="1"/>
</dbReference>
<dbReference type="InterPro" id="IPR036880">
    <property type="entry name" value="Kunitz_BPTI_sf"/>
</dbReference>
<dbReference type="EMBL" id="UYRW01006949">
    <property type="protein sequence ID" value="VDM94679.1"/>
    <property type="molecule type" value="Genomic_DNA"/>
</dbReference>
<proteinExistence type="predicted"/>
<dbReference type="OrthoDB" id="4473401at2759"/>
<evidence type="ECO:0000313" key="2">
    <source>
        <dbReference type="EMBL" id="VDM94679.1"/>
    </source>
</evidence>
<dbReference type="InterPro" id="IPR002223">
    <property type="entry name" value="Kunitz_BPTI"/>
</dbReference>
<dbReference type="PROSITE" id="PS50279">
    <property type="entry name" value="BPTI_KUNITZ_2"/>
    <property type="match status" value="1"/>
</dbReference>
<dbReference type="GO" id="GO:0004867">
    <property type="term" value="F:serine-type endopeptidase inhibitor activity"/>
    <property type="evidence" value="ECO:0007669"/>
    <property type="project" value="InterPro"/>
</dbReference>
<evidence type="ECO:0000313" key="3">
    <source>
        <dbReference type="Proteomes" id="UP000271087"/>
    </source>
</evidence>
<dbReference type="Gene3D" id="4.10.410.10">
    <property type="entry name" value="Pancreatic trypsin inhibitor Kunitz domain"/>
    <property type="match status" value="1"/>
</dbReference>
<accession>A0A3P7K0X8</accession>
<protein>
    <recommendedName>
        <fullName evidence="1">BPTI/Kunitz inhibitor domain-containing protein</fullName>
    </recommendedName>
</protein>
<name>A0A3P7K0X8_ONCOC</name>
<evidence type="ECO:0000259" key="1">
    <source>
        <dbReference type="PROSITE" id="PS50279"/>
    </source>
</evidence>
<organism evidence="2 3">
    <name type="scientific">Onchocerca ochengi</name>
    <name type="common">Filarial nematode worm</name>
    <dbReference type="NCBI Taxonomy" id="42157"/>
    <lineage>
        <taxon>Eukaryota</taxon>
        <taxon>Metazoa</taxon>
        <taxon>Ecdysozoa</taxon>
        <taxon>Nematoda</taxon>
        <taxon>Chromadorea</taxon>
        <taxon>Rhabditida</taxon>
        <taxon>Spirurina</taxon>
        <taxon>Spiruromorpha</taxon>
        <taxon>Filarioidea</taxon>
        <taxon>Onchocercidae</taxon>
        <taxon>Onchocerca</taxon>
    </lineage>
</organism>
<dbReference type="Proteomes" id="UP000271087">
    <property type="component" value="Unassembled WGS sequence"/>
</dbReference>